<reference evidence="9" key="1">
    <citation type="submission" date="2015-04" db="EMBL/GenBank/DDBJ databases">
        <authorList>
            <person name="Syromyatnikov M.Y."/>
            <person name="Popov V.N."/>
        </authorList>
    </citation>
    <scope>NUCLEOTIDE SEQUENCE</scope>
    <source>
        <strain evidence="9">MO-1</strain>
    </source>
</reference>
<feature type="chain" id="PRO_5010574135" evidence="8">
    <location>
        <begin position="26"/>
        <end position="480"/>
    </location>
</feature>
<evidence type="ECO:0000256" key="1">
    <source>
        <dbReference type="ARBA" id="ARBA00004571"/>
    </source>
</evidence>
<name>A0A1S7LF21_MAGMO</name>
<keyword evidence="5 8" id="KW-0732">Signal</keyword>
<dbReference type="SUPFAM" id="SSF56935">
    <property type="entry name" value="Porins"/>
    <property type="match status" value="1"/>
</dbReference>
<dbReference type="AlphaFoldDB" id="A0A1S7LF21"/>
<keyword evidence="6" id="KW-0472">Membrane</keyword>
<gene>
    <name evidence="9" type="ORF">MAGMO_0919</name>
</gene>
<accession>A0A1S7LF21</accession>
<dbReference type="InterPro" id="IPR005017">
    <property type="entry name" value="OMPP1/FadL/TodX"/>
</dbReference>
<feature type="signal peptide" evidence="8">
    <location>
        <begin position="1"/>
        <end position="25"/>
    </location>
</feature>
<organism evidence="9">
    <name type="scientific">Magnetococcus massalia (strain MO-1)</name>
    <dbReference type="NCBI Taxonomy" id="451514"/>
    <lineage>
        <taxon>Bacteria</taxon>
        <taxon>Pseudomonadati</taxon>
        <taxon>Pseudomonadota</taxon>
        <taxon>Magnetococcia</taxon>
        <taxon>Magnetococcales</taxon>
        <taxon>Magnetococcaceae</taxon>
        <taxon>Magnetococcus</taxon>
    </lineage>
</organism>
<keyword evidence="3" id="KW-1134">Transmembrane beta strand</keyword>
<dbReference type="GO" id="GO:0015483">
    <property type="term" value="F:long-chain fatty acid transporting porin activity"/>
    <property type="evidence" value="ECO:0007669"/>
    <property type="project" value="TreeGrafter"/>
</dbReference>
<evidence type="ECO:0000256" key="2">
    <source>
        <dbReference type="ARBA" id="ARBA00008163"/>
    </source>
</evidence>
<comment type="subcellular location">
    <subcellularLocation>
        <location evidence="1">Cell outer membrane</location>
        <topology evidence="1">Multi-pass membrane protein</topology>
    </subcellularLocation>
</comment>
<dbReference type="Pfam" id="PF03349">
    <property type="entry name" value="Toluene_X"/>
    <property type="match status" value="1"/>
</dbReference>
<proteinExistence type="inferred from homology"/>
<evidence type="ECO:0000256" key="7">
    <source>
        <dbReference type="ARBA" id="ARBA00023237"/>
    </source>
</evidence>
<dbReference type="EMBL" id="LO017727">
    <property type="protein sequence ID" value="CRH05118.1"/>
    <property type="molecule type" value="Genomic_DNA"/>
</dbReference>
<evidence type="ECO:0000256" key="4">
    <source>
        <dbReference type="ARBA" id="ARBA00022692"/>
    </source>
</evidence>
<dbReference type="Gene3D" id="2.40.160.60">
    <property type="entry name" value="Outer membrane protein transport protein (OMPP1/FadL/TodX)"/>
    <property type="match status" value="1"/>
</dbReference>
<evidence type="ECO:0000313" key="9">
    <source>
        <dbReference type="EMBL" id="CRH05118.1"/>
    </source>
</evidence>
<evidence type="ECO:0000256" key="3">
    <source>
        <dbReference type="ARBA" id="ARBA00022452"/>
    </source>
</evidence>
<evidence type="ECO:0000256" key="5">
    <source>
        <dbReference type="ARBA" id="ARBA00022729"/>
    </source>
</evidence>
<evidence type="ECO:0000256" key="8">
    <source>
        <dbReference type="SAM" id="SignalP"/>
    </source>
</evidence>
<dbReference type="PANTHER" id="PTHR35093">
    <property type="entry name" value="OUTER MEMBRANE PROTEIN NMB0088-RELATED"/>
    <property type="match status" value="1"/>
</dbReference>
<keyword evidence="4" id="KW-0812">Transmembrane</keyword>
<sequence length="480" mass="50937">MRKQHMVPVLAMAALFTMAHSTAHATNGMNLEGYGARSHAMGGAAMGFDTGNSNMMNNPAAASLSKSNQRIGVGLRMLGPDVAAESTAAPAAANAGSDGDAYYMPSFSYMRKSGKFDYGLGVFAQGGMGTEYKAGSTLFAGGLSYNLTTAATAATALSGLENRSELSVGRAMLPLAYRVNDKLSVGGSVDLVWMGLDMKMDMDGNNFAQMMIGGNVTGSMVTTMQTNAAAMGAINYGRFDFSDGSDFTGEADGLGAAFKLGFTYKVNNKLTVGGAYHSQTAMSDLEADNATVSFNTSTMGTVPLSGKIKVKDFEWPQKVALGGAYQVNDKFLLVGDVSWTDWSSTMEKFKLQFESDNSATNQAFGFNNQEMNVVMDQNWDDMIVLHMGGEYKVTDVLALRAGFSISDNPIPNNTLNPLFPAVVPNHITGGFGYDFKNGGKLNASLAWAPETDNVSTANASGDMNVSHGQLSWAMNYSYDF</sequence>
<dbReference type="GO" id="GO:0009279">
    <property type="term" value="C:cell outer membrane"/>
    <property type="evidence" value="ECO:0007669"/>
    <property type="project" value="UniProtKB-SubCell"/>
</dbReference>
<protein>
    <submittedName>
        <fullName evidence="9">Membrane protein involved in aromatic hydrocarbon degradation</fullName>
    </submittedName>
</protein>
<comment type="similarity">
    <text evidence="2">Belongs to the OmpP1/FadL family.</text>
</comment>
<dbReference type="PANTHER" id="PTHR35093:SF8">
    <property type="entry name" value="OUTER MEMBRANE PROTEIN NMB0088-RELATED"/>
    <property type="match status" value="1"/>
</dbReference>
<evidence type="ECO:0000256" key="6">
    <source>
        <dbReference type="ARBA" id="ARBA00023136"/>
    </source>
</evidence>
<keyword evidence="7" id="KW-0998">Cell outer membrane</keyword>